<keyword evidence="1" id="KW-0175">Coiled coil</keyword>
<proteinExistence type="predicted"/>
<feature type="coiled-coil region" evidence="1">
    <location>
        <begin position="138"/>
        <end position="207"/>
    </location>
</feature>
<feature type="domain" description="Transposase IS116/IS110/IS902 C-terminal" evidence="3">
    <location>
        <begin position="211"/>
        <end position="291"/>
    </location>
</feature>
<evidence type="ECO:0000259" key="2">
    <source>
        <dbReference type="Pfam" id="PF01548"/>
    </source>
</evidence>
<reference evidence="4" key="1">
    <citation type="submission" date="2022-03" db="EMBL/GenBank/DDBJ databases">
        <title>De novo assembled genomes of Belliella spp. (Cyclobacteriaceae) strains.</title>
        <authorList>
            <person name="Szabo A."/>
            <person name="Korponai K."/>
            <person name="Felfoldi T."/>
        </authorList>
    </citation>
    <scope>NUCLEOTIDE SEQUENCE</scope>
    <source>
        <strain evidence="4">DSM 111904</strain>
    </source>
</reference>
<evidence type="ECO:0000313" key="5">
    <source>
        <dbReference type="Proteomes" id="UP001165489"/>
    </source>
</evidence>
<feature type="domain" description="Transposase IS110-like N-terminal" evidence="2">
    <location>
        <begin position="8"/>
        <end position="161"/>
    </location>
</feature>
<evidence type="ECO:0000259" key="3">
    <source>
        <dbReference type="Pfam" id="PF02371"/>
    </source>
</evidence>
<dbReference type="PANTHER" id="PTHR33055">
    <property type="entry name" value="TRANSPOSASE FOR INSERTION SEQUENCE ELEMENT IS1111A"/>
    <property type="match status" value="1"/>
</dbReference>
<keyword evidence="5" id="KW-1185">Reference proteome</keyword>
<sequence length="352" mass="40570">MKFLKQVVGIDVAMKELVCSFGVLSDDLDVKLKFNDVFKNNDKGFIKLIKWAEKCASAEIEILFVMEATGVYHEKLANWLYERSKKVVIVLPNKISNYARTLDIKTITDRTAAEAISRFGLERNLETWQPPRQIFRKIKQLTREREQIVAERTIIKNQLHAENSEAFPNLGTLKRLNMRIKLLNQQEKEIKKEISDLIREDEKLKKQINDLTTIPGVGELTASIVLAETNGFEFIRNKRQLTSYSGLDVKEKQSGISVKGKPRISKKGNRYLRKALHLPSLTAVKHCKLYKDNYARLVGRHGIKMKALVAVQRKLLELMYILYKTESVFDIDYEEKRKALPEITGPFESSLS</sequence>
<dbReference type="Proteomes" id="UP001165489">
    <property type="component" value="Unassembled WGS sequence"/>
</dbReference>
<dbReference type="NCBIfam" id="NF033542">
    <property type="entry name" value="transpos_IS110"/>
    <property type="match status" value="1"/>
</dbReference>
<comment type="caution">
    <text evidence="4">The sequence shown here is derived from an EMBL/GenBank/DDBJ whole genome shotgun (WGS) entry which is preliminary data.</text>
</comment>
<dbReference type="Pfam" id="PF02371">
    <property type="entry name" value="Transposase_20"/>
    <property type="match status" value="1"/>
</dbReference>
<dbReference type="InterPro" id="IPR002525">
    <property type="entry name" value="Transp_IS110-like_N"/>
</dbReference>
<dbReference type="PANTHER" id="PTHR33055:SF13">
    <property type="entry name" value="TRANSPOSASE"/>
    <property type="match status" value="1"/>
</dbReference>
<dbReference type="RefSeq" id="WP_241350245.1">
    <property type="nucleotide sequence ID" value="NZ_JAKZGP010000139.1"/>
</dbReference>
<protein>
    <submittedName>
        <fullName evidence="4">IS110 family transposase</fullName>
    </submittedName>
</protein>
<dbReference type="InterPro" id="IPR047650">
    <property type="entry name" value="Transpos_IS110"/>
</dbReference>
<dbReference type="Pfam" id="PF01548">
    <property type="entry name" value="DEDD_Tnp_IS110"/>
    <property type="match status" value="1"/>
</dbReference>
<organism evidence="4 5">
    <name type="scientific">Belliella filtrata</name>
    <dbReference type="NCBI Taxonomy" id="2923435"/>
    <lineage>
        <taxon>Bacteria</taxon>
        <taxon>Pseudomonadati</taxon>
        <taxon>Bacteroidota</taxon>
        <taxon>Cytophagia</taxon>
        <taxon>Cytophagales</taxon>
        <taxon>Cyclobacteriaceae</taxon>
        <taxon>Belliella</taxon>
    </lineage>
</organism>
<evidence type="ECO:0000313" key="4">
    <source>
        <dbReference type="EMBL" id="MCH7411824.1"/>
    </source>
</evidence>
<name>A0ABS9V5X3_9BACT</name>
<dbReference type="EMBL" id="JAKZGP010000139">
    <property type="protein sequence ID" value="MCH7411824.1"/>
    <property type="molecule type" value="Genomic_DNA"/>
</dbReference>
<accession>A0ABS9V5X3</accession>
<gene>
    <name evidence="4" type="ORF">MM239_20735</name>
</gene>
<evidence type="ECO:0000256" key="1">
    <source>
        <dbReference type="SAM" id="Coils"/>
    </source>
</evidence>
<dbReference type="InterPro" id="IPR003346">
    <property type="entry name" value="Transposase_20"/>
</dbReference>